<dbReference type="EMBL" id="JBIAQY010000006">
    <property type="protein sequence ID" value="MFF3569954.1"/>
    <property type="molecule type" value="Genomic_DNA"/>
</dbReference>
<feature type="region of interest" description="Disordered" evidence="5">
    <location>
        <begin position="480"/>
        <end position="500"/>
    </location>
</feature>
<feature type="domain" description="Major facilitator superfamily (MFS) profile" evidence="7">
    <location>
        <begin position="57"/>
        <end position="476"/>
    </location>
</feature>
<gene>
    <name evidence="8" type="ORF">ACFYXQ_19440</name>
</gene>
<dbReference type="Gene3D" id="1.20.1250.20">
    <property type="entry name" value="MFS general substrate transporter like domains"/>
    <property type="match status" value="1"/>
</dbReference>
<feature type="transmembrane region" description="Helical" evidence="6">
    <location>
        <begin position="287"/>
        <end position="306"/>
    </location>
</feature>
<evidence type="ECO:0000259" key="7">
    <source>
        <dbReference type="PROSITE" id="PS50850"/>
    </source>
</evidence>
<protein>
    <submittedName>
        <fullName evidence="8">MFS transporter</fullName>
    </submittedName>
</protein>
<dbReference type="PANTHER" id="PTHR23508:SF10">
    <property type="entry name" value="CARBOXYLIC ACID TRANSPORTER PROTEIN HOMOLOG"/>
    <property type="match status" value="1"/>
</dbReference>
<keyword evidence="4 6" id="KW-0472">Membrane</keyword>
<evidence type="ECO:0000256" key="4">
    <source>
        <dbReference type="ARBA" id="ARBA00023136"/>
    </source>
</evidence>
<dbReference type="PANTHER" id="PTHR23508">
    <property type="entry name" value="CARBOXYLIC ACID TRANSPORTER PROTEIN HOMOLOG"/>
    <property type="match status" value="1"/>
</dbReference>
<feature type="transmembrane region" description="Helical" evidence="6">
    <location>
        <begin position="454"/>
        <end position="472"/>
    </location>
</feature>
<feature type="region of interest" description="Disordered" evidence="5">
    <location>
        <begin position="1"/>
        <end position="27"/>
    </location>
</feature>
<evidence type="ECO:0000256" key="5">
    <source>
        <dbReference type="SAM" id="MobiDB-lite"/>
    </source>
</evidence>
<dbReference type="InterPro" id="IPR005829">
    <property type="entry name" value="Sugar_transporter_CS"/>
</dbReference>
<evidence type="ECO:0000256" key="2">
    <source>
        <dbReference type="ARBA" id="ARBA00022692"/>
    </source>
</evidence>
<reference evidence="8 9" key="1">
    <citation type="submission" date="2024-10" db="EMBL/GenBank/DDBJ databases">
        <title>The Natural Products Discovery Center: Release of the First 8490 Sequenced Strains for Exploring Actinobacteria Biosynthetic Diversity.</title>
        <authorList>
            <person name="Kalkreuter E."/>
            <person name="Kautsar S.A."/>
            <person name="Yang D."/>
            <person name="Bader C.D."/>
            <person name="Teijaro C.N."/>
            <person name="Fluegel L."/>
            <person name="Davis C.M."/>
            <person name="Simpson J.R."/>
            <person name="Lauterbach L."/>
            <person name="Steele A.D."/>
            <person name="Gui C."/>
            <person name="Meng S."/>
            <person name="Li G."/>
            <person name="Viehrig K."/>
            <person name="Ye F."/>
            <person name="Su P."/>
            <person name="Kiefer A.F."/>
            <person name="Nichols A."/>
            <person name="Cepeda A.J."/>
            <person name="Yan W."/>
            <person name="Fan B."/>
            <person name="Jiang Y."/>
            <person name="Adhikari A."/>
            <person name="Zheng C.-J."/>
            <person name="Schuster L."/>
            <person name="Cowan T.M."/>
            <person name="Smanski M.J."/>
            <person name="Chevrette M.G."/>
            <person name="De Carvalho L.P.S."/>
            <person name="Shen B."/>
        </authorList>
    </citation>
    <scope>NUCLEOTIDE SEQUENCE [LARGE SCALE GENOMIC DNA]</scope>
    <source>
        <strain evidence="8 9">NPDC002593</strain>
    </source>
</reference>
<dbReference type="PROSITE" id="PS50850">
    <property type="entry name" value="MFS"/>
    <property type="match status" value="1"/>
</dbReference>
<dbReference type="SUPFAM" id="SSF103473">
    <property type="entry name" value="MFS general substrate transporter"/>
    <property type="match status" value="1"/>
</dbReference>
<feature type="compositionally biased region" description="Basic and acidic residues" evidence="5">
    <location>
        <begin position="15"/>
        <end position="27"/>
    </location>
</feature>
<sequence>MRSRHDQAELSEQGSDEHRYDDAGRTRPDRAGAAMTAAVGVRDQLDNAPVSRFHLKAAVTAGMGFFTDSYDLNVIGTVMLLVEPEFHLDAGQVAEVTSSTLLAVAIGAFVFGRLGDLLGRRRVYGLEALLMILGALGSAFAPNFLCLLIARFVLGIGIGGDYPASGVLMAEFANRRNRGRLVGFTFLFYVLGQVAAYLVAFVVVWAGASPGLSWRLILGLGAVPSLLVLWNRRHMPESPRWTLAMTGDVDRAATDLAAFSGREVRAQATDRTRSRMRFGQALRSRRFQLTLLGTAGSWFLFNVAVYGNSVSQPLLIHSIAPHTSTLANIGINALLVVGFSLTAALIGLAVLDRMGRRPLQILGFSLSALSMLLITIIPGLTTTVTPFALVFGLSLFGIAFGPNYTTVLLAAESYPTPVRSTAYGISAGTAKIGAFVGALVTPVVLAHLGLRPTTLIAGVCFLLGILTTLVVAEPRDVALDEPEVPDSAPVTEPPAVASPA</sequence>
<accession>A0ABW6S2M2</accession>
<evidence type="ECO:0000256" key="3">
    <source>
        <dbReference type="ARBA" id="ARBA00022989"/>
    </source>
</evidence>
<dbReference type="RefSeq" id="WP_387404489.1">
    <property type="nucleotide sequence ID" value="NZ_JBIAQY010000006.1"/>
</dbReference>
<feature type="transmembrane region" description="Helical" evidence="6">
    <location>
        <begin position="387"/>
        <end position="411"/>
    </location>
</feature>
<comment type="subcellular location">
    <subcellularLocation>
        <location evidence="1">Cell membrane</location>
        <topology evidence="1">Multi-pass membrane protein</topology>
    </subcellularLocation>
</comment>
<keyword evidence="3 6" id="KW-1133">Transmembrane helix</keyword>
<feature type="transmembrane region" description="Helical" evidence="6">
    <location>
        <begin position="423"/>
        <end position="448"/>
    </location>
</feature>
<feature type="transmembrane region" description="Helical" evidence="6">
    <location>
        <begin position="123"/>
        <end position="142"/>
    </location>
</feature>
<feature type="transmembrane region" description="Helical" evidence="6">
    <location>
        <begin position="181"/>
        <end position="206"/>
    </location>
</feature>
<evidence type="ECO:0000256" key="6">
    <source>
        <dbReference type="SAM" id="Phobius"/>
    </source>
</evidence>
<dbReference type="Proteomes" id="UP001601992">
    <property type="component" value="Unassembled WGS sequence"/>
</dbReference>
<evidence type="ECO:0000313" key="8">
    <source>
        <dbReference type="EMBL" id="MFF3569954.1"/>
    </source>
</evidence>
<evidence type="ECO:0000313" key="9">
    <source>
        <dbReference type="Proteomes" id="UP001601992"/>
    </source>
</evidence>
<feature type="transmembrane region" description="Helical" evidence="6">
    <location>
        <begin position="148"/>
        <end position="169"/>
    </location>
</feature>
<keyword evidence="9" id="KW-1185">Reference proteome</keyword>
<dbReference type="Pfam" id="PF00083">
    <property type="entry name" value="Sugar_tr"/>
    <property type="match status" value="1"/>
</dbReference>
<feature type="transmembrane region" description="Helical" evidence="6">
    <location>
        <begin position="212"/>
        <end position="230"/>
    </location>
</feature>
<dbReference type="InterPro" id="IPR005828">
    <property type="entry name" value="MFS_sugar_transport-like"/>
</dbReference>
<feature type="transmembrane region" description="Helical" evidence="6">
    <location>
        <begin position="361"/>
        <end position="381"/>
    </location>
</feature>
<comment type="caution">
    <text evidence="8">The sequence shown here is derived from an EMBL/GenBank/DDBJ whole genome shotgun (WGS) entry which is preliminary data.</text>
</comment>
<dbReference type="PROSITE" id="PS00216">
    <property type="entry name" value="SUGAR_TRANSPORT_1"/>
    <property type="match status" value="1"/>
</dbReference>
<proteinExistence type="predicted"/>
<keyword evidence="2 6" id="KW-0812">Transmembrane</keyword>
<dbReference type="InterPro" id="IPR020846">
    <property type="entry name" value="MFS_dom"/>
</dbReference>
<feature type="transmembrane region" description="Helical" evidence="6">
    <location>
        <begin position="326"/>
        <end position="349"/>
    </location>
</feature>
<organism evidence="8 9">
    <name type="scientific">Nocardia jiangxiensis</name>
    <dbReference type="NCBI Taxonomy" id="282685"/>
    <lineage>
        <taxon>Bacteria</taxon>
        <taxon>Bacillati</taxon>
        <taxon>Actinomycetota</taxon>
        <taxon>Actinomycetes</taxon>
        <taxon>Mycobacteriales</taxon>
        <taxon>Nocardiaceae</taxon>
        <taxon>Nocardia</taxon>
    </lineage>
</organism>
<name>A0ABW6S2M2_9NOCA</name>
<evidence type="ECO:0000256" key="1">
    <source>
        <dbReference type="ARBA" id="ARBA00004651"/>
    </source>
</evidence>
<dbReference type="PROSITE" id="PS00217">
    <property type="entry name" value="SUGAR_TRANSPORT_2"/>
    <property type="match status" value="1"/>
</dbReference>
<dbReference type="InterPro" id="IPR036259">
    <property type="entry name" value="MFS_trans_sf"/>
</dbReference>